<dbReference type="Pfam" id="PF00149">
    <property type="entry name" value="Metallophos"/>
    <property type="match status" value="1"/>
</dbReference>
<dbReference type="InterPro" id="IPR029052">
    <property type="entry name" value="Metallo-depent_PP-like"/>
</dbReference>
<dbReference type="GO" id="GO:0046872">
    <property type="term" value="F:metal ion binding"/>
    <property type="evidence" value="ECO:0007669"/>
    <property type="project" value="UniProtKB-KW"/>
</dbReference>
<evidence type="ECO:0000259" key="6">
    <source>
        <dbReference type="Pfam" id="PF00149"/>
    </source>
</evidence>
<keyword evidence="4" id="KW-0472">Membrane</keyword>
<gene>
    <name evidence="7" type="ORF">UFOPK1440_01168</name>
</gene>
<dbReference type="PANTHER" id="PTHR34990">
    <property type="entry name" value="UDP-2,3-DIACYLGLUCOSAMINE HYDROLASE-RELATED"/>
    <property type="match status" value="1"/>
</dbReference>
<evidence type="ECO:0000256" key="3">
    <source>
        <dbReference type="ARBA" id="ARBA00022723"/>
    </source>
</evidence>
<dbReference type="InterPro" id="IPR043461">
    <property type="entry name" value="LpxH-like"/>
</dbReference>
<evidence type="ECO:0000313" key="7">
    <source>
        <dbReference type="EMBL" id="CAB4551401.1"/>
    </source>
</evidence>
<sequence length="281" mass="32137">MNKRPLDVCVISDIHLGTFGCQAQEVLNYLKSIEPKTLILNGDIIDIWQFNKRFFPASHMAVIKQIFSMASKGTRVVYITGNHDEALRKYGHFEMGNIQLTDKIVFEINGEKNWVFHGDVFDRTTKGWAKLLAKLGGYGYDLLILINSSVNFLCSLFGREKMSLSKQVKNGVKKAVSWINNFEQTAAELAIDNGYKYVICGHIHQPQHRVVSNEKGSVTYLNSGDWIENLTALEYADKAWTLYQYDPKQFEHIDSRKRIKVVHLQEELTVLTNEVAFQVSI</sequence>
<keyword evidence="1" id="KW-1003">Cell membrane</keyword>
<evidence type="ECO:0000256" key="2">
    <source>
        <dbReference type="ARBA" id="ARBA00022519"/>
    </source>
</evidence>
<dbReference type="AlphaFoldDB" id="A0A6J6CJ07"/>
<keyword evidence="2" id="KW-0997">Cell inner membrane</keyword>
<reference evidence="7" key="1">
    <citation type="submission" date="2020-05" db="EMBL/GenBank/DDBJ databases">
        <authorList>
            <person name="Chiriac C."/>
            <person name="Salcher M."/>
            <person name="Ghai R."/>
            <person name="Kavagutti S V."/>
        </authorList>
    </citation>
    <scope>NUCLEOTIDE SEQUENCE</scope>
</reference>
<name>A0A6J6CJ07_9ZZZZ</name>
<dbReference type="Gene3D" id="3.60.21.10">
    <property type="match status" value="1"/>
</dbReference>
<keyword evidence="3" id="KW-0479">Metal-binding</keyword>
<dbReference type="GO" id="GO:0009245">
    <property type="term" value="P:lipid A biosynthetic process"/>
    <property type="evidence" value="ECO:0007669"/>
    <property type="project" value="TreeGrafter"/>
</dbReference>
<feature type="domain" description="Calcineurin-like phosphoesterase" evidence="6">
    <location>
        <begin position="8"/>
        <end position="206"/>
    </location>
</feature>
<protein>
    <submittedName>
        <fullName evidence="7">Unannotated protein</fullName>
    </submittedName>
</protein>
<evidence type="ECO:0000256" key="5">
    <source>
        <dbReference type="ARBA" id="ARBA00023211"/>
    </source>
</evidence>
<proteinExistence type="predicted"/>
<evidence type="ECO:0000256" key="4">
    <source>
        <dbReference type="ARBA" id="ARBA00023136"/>
    </source>
</evidence>
<dbReference type="EMBL" id="CAEZSP010000097">
    <property type="protein sequence ID" value="CAB4551401.1"/>
    <property type="molecule type" value="Genomic_DNA"/>
</dbReference>
<dbReference type="GO" id="GO:0016020">
    <property type="term" value="C:membrane"/>
    <property type="evidence" value="ECO:0007669"/>
    <property type="project" value="GOC"/>
</dbReference>
<evidence type="ECO:0000256" key="1">
    <source>
        <dbReference type="ARBA" id="ARBA00022475"/>
    </source>
</evidence>
<accession>A0A6J6CJ07</accession>
<dbReference type="PANTHER" id="PTHR34990:SF2">
    <property type="entry name" value="BLL8164 PROTEIN"/>
    <property type="match status" value="1"/>
</dbReference>
<dbReference type="InterPro" id="IPR004843">
    <property type="entry name" value="Calcineurin-like_PHP"/>
</dbReference>
<dbReference type="CDD" id="cd07398">
    <property type="entry name" value="MPP_YbbF-LpxH"/>
    <property type="match status" value="1"/>
</dbReference>
<keyword evidence="5" id="KW-0464">Manganese</keyword>
<organism evidence="7">
    <name type="scientific">freshwater metagenome</name>
    <dbReference type="NCBI Taxonomy" id="449393"/>
    <lineage>
        <taxon>unclassified sequences</taxon>
        <taxon>metagenomes</taxon>
        <taxon>ecological metagenomes</taxon>
    </lineage>
</organism>
<dbReference type="SUPFAM" id="SSF56300">
    <property type="entry name" value="Metallo-dependent phosphatases"/>
    <property type="match status" value="1"/>
</dbReference>
<dbReference type="GO" id="GO:0008758">
    <property type="term" value="F:UDP-2,3-diacylglucosamine hydrolase activity"/>
    <property type="evidence" value="ECO:0007669"/>
    <property type="project" value="TreeGrafter"/>
</dbReference>